<dbReference type="GO" id="GO:0009055">
    <property type="term" value="F:electron transfer activity"/>
    <property type="evidence" value="ECO:0007669"/>
    <property type="project" value="UniProtKB-UniRule"/>
</dbReference>
<name>A0A6C2UWB2_9BACT</name>
<evidence type="ECO:0000256" key="6">
    <source>
        <dbReference type="RuleBase" id="RU368020"/>
    </source>
</evidence>
<dbReference type="PANTHER" id="PTHR36923">
    <property type="entry name" value="FERREDOXIN"/>
    <property type="match status" value="1"/>
</dbReference>
<dbReference type="InterPro" id="IPR051269">
    <property type="entry name" value="Fe-S_cluster_ET"/>
</dbReference>
<dbReference type="GO" id="GO:0051536">
    <property type="term" value="F:iron-sulfur cluster binding"/>
    <property type="evidence" value="ECO:0007669"/>
    <property type="project" value="UniProtKB-KW"/>
</dbReference>
<keyword evidence="5 6" id="KW-0411">Iron-sulfur</keyword>
<evidence type="ECO:0000256" key="2">
    <source>
        <dbReference type="ARBA" id="ARBA00022723"/>
    </source>
</evidence>
<dbReference type="RefSeq" id="WP_136065688.1">
    <property type="nucleotide sequence ID" value="NZ_CAAHFH010000003.1"/>
</dbReference>
<dbReference type="InterPro" id="IPR001080">
    <property type="entry name" value="3Fe4S_ferredoxin"/>
</dbReference>
<feature type="domain" description="4Fe-4S ferredoxin-type" evidence="7">
    <location>
        <begin position="1"/>
        <end position="29"/>
    </location>
</feature>
<dbReference type="GO" id="GO:0005506">
    <property type="term" value="F:iron ion binding"/>
    <property type="evidence" value="ECO:0007669"/>
    <property type="project" value="UniProtKB-UniRule"/>
</dbReference>
<keyword evidence="2 6" id="KW-0479">Metal-binding</keyword>
<evidence type="ECO:0000313" key="8">
    <source>
        <dbReference type="EMBL" id="VGO23397.1"/>
    </source>
</evidence>
<keyword evidence="9" id="KW-1185">Reference proteome</keyword>
<dbReference type="PANTHER" id="PTHR36923:SF3">
    <property type="entry name" value="FERREDOXIN"/>
    <property type="match status" value="1"/>
</dbReference>
<comment type="function">
    <text evidence="6">Ferredoxins are iron-sulfur proteins that transfer electrons in a wide variety of metabolic reactions.</text>
</comment>
<dbReference type="InterPro" id="IPR017896">
    <property type="entry name" value="4Fe4S_Fe-S-bd"/>
</dbReference>
<keyword evidence="1 6" id="KW-0813">Transport</keyword>
<evidence type="ECO:0000313" key="9">
    <source>
        <dbReference type="Proteomes" id="UP000346198"/>
    </source>
</evidence>
<dbReference type="EMBL" id="CAAHFH010000003">
    <property type="protein sequence ID" value="VGO23397.1"/>
    <property type="molecule type" value="Genomic_DNA"/>
</dbReference>
<dbReference type="PROSITE" id="PS51379">
    <property type="entry name" value="4FE4S_FER_2"/>
    <property type="match status" value="1"/>
</dbReference>
<evidence type="ECO:0000256" key="1">
    <source>
        <dbReference type="ARBA" id="ARBA00022448"/>
    </source>
</evidence>
<evidence type="ECO:0000256" key="5">
    <source>
        <dbReference type="ARBA" id="ARBA00023014"/>
    </source>
</evidence>
<evidence type="ECO:0000256" key="3">
    <source>
        <dbReference type="ARBA" id="ARBA00022982"/>
    </source>
</evidence>
<dbReference type="PRINTS" id="PR00352">
    <property type="entry name" value="3FE4SFRDOXIN"/>
</dbReference>
<reference evidence="8 9" key="1">
    <citation type="submission" date="2019-04" db="EMBL/GenBank/DDBJ databases">
        <authorList>
            <person name="Van Vliet M D."/>
        </authorList>
    </citation>
    <scope>NUCLEOTIDE SEQUENCE [LARGE SCALE GENOMIC DNA]</scope>
    <source>
        <strain evidence="8 9">F21</strain>
    </source>
</reference>
<accession>A0A6C2UWB2</accession>
<evidence type="ECO:0000259" key="7">
    <source>
        <dbReference type="PROSITE" id="PS51379"/>
    </source>
</evidence>
<dbReference type="Pfam" id="PF13370">
    <property type="entry name" value="Fer4_13"/>
    <property type="match status" value="1"/>
</dbReference>
<dbReference type="AlphaFoldDB" id="A0A6C2UWB2"/>
<protein>
    <recommendedName>
        <fullName evidence="6">Ferredoxin</fullName>
    </recommendedName>
</protein>
<proteinExistence type="predicted"/>
<dbReference type="Gene3D" id="3.30.70.20">
    <property type="match status" value="1"/>
</dbReference>
<organism evidence="8 9">
    <name type="scientific">Pontiella sulfatireligans</name>
    <dbReference type="NCBI Taxonomy" id="2750658"/>
    <lineage>
        <taxon>Bacteria</taxon>
        <taxon>Pseudomonadati</taxon>
        <taxon>Kiritimatiellota</taxon>
        <taxon>Kiritimatiellia</taxon>
        <taxon>Kiritimatiellales</taxon>
        <taxon>Pontiellaceae</taxon>
        <taxon>Pontiella</taxon>
    </lineage>
</organism>
<keyword evidence="4 6" id="KW-0408">Iron</keyword>
<dbReference type="Proteomes" id="UP000346198">
    <property type="component" value="Unassembled WGS sequence"/>
</dbReference>
<dbReference type="SUPFAM" id="SSF54862">
    <property type="entry name" value="4Fe-4S ferredoxins"/>
    <property type="match status" value="1"/>
</dbReference>
<evidence type="ECO:0000256" key="4">
    <source>
        <dbReference type="ARBA" id="ARBA00023004"/>
    </source>
</evidence>
<gene>
    <name evidence="8" type="ORF">SCARR_05504</name>
</gene>
<keyword evidence="3 6" id="KW-0249">Electron transport</keyword>
<sequence>MKATVDKDSCIGCGVCVQICDAVFEMDGDVARAKVEPVPAEAEAACREAAEACPVEAISIAE</sequence>